<comment type="caution">
    <text evidence="2">The sequence shown here is derived from an EMBL/GenBank/DDBJ whole genome shotgun (WGS) entry which is preliminary data.</text>
</comment>
<dbReference type="Proteomes" id="UP000176902">
    <property type="component" value="Unassembled WGS sequence"/>
</dbReference>
<dbReference type="EMBL" id="MFCV01000036">
    <property type="protein sequence ID" value="OGE31569.1"/>
    <property type="molecule type" value="Genomic_DNA"/>
</dbReference>
<gene>
    <name evidence="2" type="ORF">A3C59_02655</name>
</gene>
<dbReference type="PANTHER" id="PTHR47332">
    <property type="entry name" value="SET DOMAIN-CONTAINING PROTEIN 5"/>
    <property type="match status" value="1"/>
</dbReference>
<dbReference type="InterPro" id="IPR046341">
    <property type="entry name" value="SET_dom_sf"/>
</dbReference>
<dbReference type="SUPFAM" id="SSF82199">
    <property type="entry name" value="SET domain"/>
    <property type="match status" value="1"/>
</dbReference>
<name>A0A1F5JSF8_9BACT</name>
<dbReference type="InterPro" id="IPR001214">
    <property type="entry name" value="SET_dom"/>
</dbReference>
<dbReference type="Pfam" id="PF00856">
    <property type="entry name" value="SET"/>
    <property type="match status" value="1"/>
</dbReference>
<accession>A0A1F5JSF8</accession>
<dbReference type="STRING" id="1797768.A3C59_02655"/>
<dbReference type="CDD" id="cd10540">
    <property type="entry name" value="SET_SpSet7-like"/>
    <property type="match status" value="1"/>
</dbReference>
<dbReference type="InterPro" id="IPR053185">
    <property type="entry name" value="SET_domain_protein"/>
</dbReference>
<dbReference type="PANTHER" id="PTHR47332:SF4">
    <property type="entry name" value="SET DOMAIN-CONTAINING PROTEIN 5"/>
    <property type="match status" value="1"/>
</dbReference>
<proteinExistence type="predicted"/>
<sequence length="127" mass="14851">MLKLASKVYLSSSKIPNSGRGVFAKENIKKGEIIEVAPILVLIYKDIVDTKWNLLFEYYFWMDDFIVLALGYGSLYNHSKNPNCKYKINREKKTITFTAIKDIKKDEEIVFNYKGTTNPKTPLWFER</sequence>
<dbReference type="PROSITE" id="PS50280">
    <property type="entry name" value="SET"/>
    <property type="match status" value="1"/>
</dbReference>
<evidence type="ECO:0000313" key="3">
    <source>
        <dbReference type="Proteomes" id="UP000176902"/>
    </source>
</evidence>
<dbReference type="GO" id="GO:0062122">
    <property type="term" value="F:histone H3K37 methyltransferase activity"/>
    <property type="evidence" value="ECO:0007669"/>
    <property type="project" value="InterPro"/>
</dbReference>
<dbReference type="PIRSF" id="PIRSF022536">
    <property type="entry name" value="A612L_SET"/>
    <property type="match status" value="1"/>
</dbReference>
<dbReference type="SMART" id="SM00317">
    <property type="entry name" value="SET"/>
    <property type="match status" value="1"/>
</dbReference>
<evidence type="ECO:0000313" key="2">
    <source>
        <dbReference type="EMBL" id="OGE31569.1"/>
    </source>
</evidence>
<protein>
    <recommendedName>
        <fullName evidence="1">SET domain-containing protein</fullName>
    </recommendedName>
</protein>
<feature type="domain" description="SET" evidence="1">
    <location>
        <begin position="6"/>
        <end position="114"/>
    </location>
</feature>
<dbReference type="InterPro" id="IPR009207">
    <property type="entry name" value="SET7_MeTrfase"/>
</dbReference>
<reference evidence="2 3" key="1">
    <citation type="journal article" date="2016" name="Nat. Commun.">
        <title>Thousands of microbial genomes shed light on interconnected biogeochemical processes in an aquifer system.</title>
        <authorList>
            <person name="Anantharaman K."/>
            <person name="Brown C.T."/>
            <person name="Hug L.A."/>
            <person name="Sharon I."/>
            <person name="Castelle C.J."/>
            <person name="Probst A.J."/>
            <person name="Thomas B.C."/>
            <person name="Singh A."/>
            <person name="Wilkins M.J."/>
            <person name="Karaoz U."/>
            <person name="Brodie E.L."/>
            <person name="Williams K.H."/>
            <person name="Hubbard S.S."/>
            <person name="Banfield J.F."/>
        </authorList>
    </citation>
    <scope>NUCLEOTIDE SEQUENCE [LARGE SCALE GENOMIC DNA]</scope>
</reference>
<organism evidence="2 3">
    <name type="scientific">Candidatus Daviesbacteria bacterium RIFCSPHIGHO2_02_FULL_36_13</name>
    <dbReference type="NCBI Taxonomy" id="1797768"/>
    <lineage>
        <taxon>Bacteria</taxon>
        <taxon>Candidatus Daviesiibacteriota</taxon>
    </lineage>
</organism>
<dbReference type="Gene3D" id="2.170.270.10">
    <property type="entry name" value="SET domain"/>
    <property type="match status" value="1"/>
</dbReference>
<dbReference type="AlphaFoldDB" id="A0A1F5JSF8"/>
<evidence type="ECO:0000259" key="1">
    <source>
        <dbReference type="PROSITE" id="PS50280"/>
    </source>
</evidence>